<dbReference type="EMBL" id="JACCHT010000001">
    <property type="protein sequence ID" value="NYT27054.1"/>
    <property type="molecule type" value="Genomic_DNA"/>
</dbReference>
<accession>A0A853EZR1</accession>
<reference evidence="1 2" key="1">
    <citation type="submission" date="2020-05" db="EMBL/GenBank/DDBJ databases">
        <title>Horizontal transmission and recombination maintain forever young bacterial symbiont genomes.</title>
        <authorList>
            <person name="Russell S.L."/>
            <person name="Pepper-Tunick E."/>
            <person name="Svedberg J."/>
            <person name="Byrne A."/>
            <person name="Ruelas Castillo J."/>
            <person name="Vollmers C."/>
            <person name="Beinart R.A."/>
            <person name="Corbett-Detig R."/>
        </authorList>
    </citation>
    <scope>NUCLEOTIDE SEQUENCE [LARGE SCALE GENOMIC DNA]</scope>
    <source>
        <strain evidence="1">455</strain>
    </source>
</reference>
<organism evidence="1 2">
    <name type="scientific">Candidatus Thiodubiliella endoseptemdiera</name>
    <dbReference type="NCBI Taxonomy" id="2738886"/>
    <lineage>
        <taxon>Bacteria</taxon>
        <taxon>Pseudomonadati</taxon>
        <taxon>Pseudomonadota</taxon>
        <taxon>Gammaproteobacteria</taxon>
        <taxon>Candidatus Pseudothioglobaceae</taxon>
        <taxon>Candidatus Thiodubiliella</taxon>
    </lineage>
</organism>
<comment type="caution">
    <text evidence="1">The sequence shown here is derived from an EMBL/GenBank/DDBJ whole genome shotgun (WGS) entry which is preliminary data.</text>
</comment>
<dbReference type="Proteomes" id="UP000568751">
    <property type="component" value="Unassembled WGS sequence"/>
</dbReference>
<proteinExistence type="predicted"/>
<protein>
    <submittedName>
        <fullName evidence="1">Uncharacterized protein</fullName>
    </submittedName>
</protein>
<dbReference type="RefSeq" id="WP_369152523.1">
    <property type="nucleotide sequence ID" value="NZ_OZ156464.1"/>
</dbReference>
<sequence>MKRNKVKLSGNSEIEFYIDEQNKDNIINFLGDKGVEKLRYIFSRICKGKPPKDVYSSENYDNSIQNITAIKFKGSQFNNARIYCKDYNEGKSRIIVLSELLESKKQNKLTQKIKNLITKVNDYDY</sequence>
<dbReference type="AlphaFoldDB" id="A0A853EZR1"/>
<name>A0A853EZR1_9GAMM</name>
<evidence type="ECO:0000313" key="2">
    <source>
        <dbReference type="Proteomes" id="UP000568751"/>
    </source>
</evidence>
<gene>
    <name evidence="1" type="ORF">H0A76_03615</name>
</gene>
<evidence type="ECO:0000313" key="1">
    <source>
        <dbReference type="EMBL" id="NYT27054.1"/>
    </source>
</evidence>